<dbReference type="NCBIfam" id="TIGR04085">
    <property type="entry name" value="rSAM_more_4Fe4S"/>
    <property type="match status" value="1"/>
</dbReference>
<dbReference type="NCBIfam" id="NF045574">
    <property type="entry name" value="sacti_mat_StsB"/>
    <property type="match status" value="1"/>
</dbReference>
<dbReference type="InterPro" id="IPR013785">
    <property type="entry name" value="Aldolase_TIM"/>
</dbReference>
<dbReference type="SFLD" id="SFLDG01387">
    <property type="entry name" value="BtrN-like_SPASM_domain_contain"/>
    <property type="match status" value="1"/>
</dbReference>
<keyword evidence="2" id="KW-0004">4Fe-4S</keyword>
<dbReference type="GO" id="GO:0046872">
    <property type="term" value="F:metal ion binding"/>
    <property type="evidence" value="ECO:0007669"/>
    <property type="project" value="UniProtKB-KW"/>
</dbReference>
<feature type="domain" description="Radical SAM core" evidence="8">
    <location>
        <begin position="93"/>
        <end position="298"/>
    </location>
</feature>
<evidence type="ECO:0000256" key="4">
    <source>
        <dbReference type="ARBA" id="ARBA00022723"/>
    </source>
</evidence>
<gene>
    <name evidence="9" type="ORF">HNR73_005772</name>
</gene>
<accession>A0A841FWH8</accession>
<protein>
    <submittedName>
        <fullName evidence="9">Radical SAM protein with 4Fe4S-binding SPASM domain</fullName>
    </submittedName>
</protein>
<dbReference type="CDD" id="cd01335">
    <property type="entry name" value="Radical_SAM"/>
    <property type="match status" value="1"/>
</dbReference>
<dbReference type="PROSITE" id="PS51918">
    <property type="entry name" value="RADICAL_SAM"/>
    <property type="match status" value="1"/>
</dbReference>
<dbReference type="SUPFAM" id="SSF102114">
    <property type="entry name" value="Radical SAM enzymes"/>
    <property type="match status" value="1"/>
</dbReference>
<dbReference type="InterPro" id="IPR050377">
    <property type="entry name" value="Radical_SAM_PqqE_MftC-like"/>
</dbReference>
<keyword evidence="4" id="KW-0479">Metal-binding</keyword>
<dbReference type="Proteomes" id="UP000548476">
    <property type="component" value="Unassembled WGS sequence"/>
</dbReference>
<reference evidence="9 10" key="1">
    <citation type="submission" date="2020-08" db="EMBL/GenBank/DDBJ databases">
        <title>Genomic Encyclopedia of Type Strains, Phase IV (KMG-IV): sequencing the most valuable type-strain genomes for metagenomic binning, comparative biology and taxonomic classification.</title>
        <authorList>
            <person name="Goeker M."/>
        </authorList>
    </citation>
    <scope>NUCLEOTIDE SEQUENCE [LARGE SCALE GENOMIC DNA]</scope>
    <source>
        <strain evidence="9 10">YIM 65646</strain>
    </source>
</reference>
<dbReference type="Pfam" id="PF04055">
    <property type="entry name" value="Radical_SAM"/>
    <property type="match status" value="1"/>
</dbReference>
<dbReference type="PANTHER" id="PTHR11228">
    <property type="entry name" value="RADICAL SAM DOMAIN PROTEIN"/>
    <property type="match status" value="1"/>
</dbReference>
<evidence type="ECO:0000313" key="10">
    <source>
        <dbReference type="Proteomes" id="UP000548476"/>
    </source>
</evidence>
<evidence type="ECO:0000256" key="1">
    <source>
        <dbReference type="ARBA" id="ARBA00001966"/>
    </source>
</evidence>
<dbReference type="GO" id="GO:0051539">
    <property type="term" value="F:4 iron, 4 sulfur cluster binding"/>
    <property type="evidence" value="ECO:0007669"/>
    <property type="project" value="UniProtKB-KW"/>
</dbReference>
<evidence type="ECO:0000256" key="3">
    <source>
        <dbReference type="ARBA" id="ARBA00022691"/>
    </source>
</evidence>
<dbReference type="RefSeq" id="WP_184790704.1">
    <property type="nucleotide sequence ID" value="NZ_BONT01000065.1"/>
</dbReference>
<dbReference type="InterPro" id="IPR058240">
    <property type="entry name" value="rSAM_sf"/>
</dbReference>
<dbReference type="SFLD" id="SFLDG01067">
    <property type="entry name" value="SPASM/twitch_domain_containing"/>
    <property type="match status" value="1"/>
</dbReference>
<dbReference type="InterPro" id="IPR000385">
    <property type="entry name" value="MoaA_NifB_PqqE_Fe-S-bd_CS"/>
</dbReference>
<evidence type="ECO:0000256" key="5">
    <source>
        <dbReference type="ARBA" id="ARBA00023002"/>
    </source>
</evidence>
<dbReference type="EMBL" id="JACHGT010000014">
    <property type="protein sequence ID" value="MBB6037892.1"/>
    <property type="molecule type" value="Genomic_DNA"/>
</dbReference>
<dbReference type="SFLD" id="SFLDS00029">
    <property type="entry name" value="Radical_SAM"/>
    <property type="match status" value="1"/>
</dbReference>
<dbReference type="PANTHER" id="PTHR11228:SF7">
    <property type="entry name" value="PQQA PEPTIDE CYCLASE"/>
    <property type="match status" value="1"/>
</dbReference>
<dbReference type="AlphaFoldDB" id="A0A841FWH8"/>
<dbReference type="InterPro" id="IPR023885">
    <property type="entry name" value="4Fe4S-binding_SPASM_dom"/>
</dbReference>
<dbReference type="PROSITE" id="PS01305">
    <property type="entry name" value="MOAA_NIFB_PQQE"/>
    <property type="match status" value="1"/>
</dbReference>
<evidence type="ECO:0000313" key="9">
    <source>
        <dbReference type="EMBL" id="MBB6037892.1"/>
    </source>
</evidence>
<dbReference type="InterPro" id="IPR034391">
    <property type="entry name" value="AdoMet-like_SPASM_containing"/>
</dbReference>
<dbReference type="Gene3D" id="3.20.20.70">
    <property type="entry name" value="Aldolase class I"/>
    <property type="match status" value="1"/>
</dbReference>
<organism evidence="9 10">
    <name type="scientific">Phytomonospora endophytica</name>
    <dbReference type="NCBI Taxonomy" id="714109"/>
    <lineage>
        <taxon>Bacteria</taxon>
        <taxon>Bacillati</taxon>
        <taxon>Actinomycetota</taxon>
        <taxon>Actinomycetes</taxon>
        <taxon>Micromonosporales</taxon>
        <taxon>Micromonosporaceae</taxon>
        <taxon>Phytomonospora</taxon>
    </lineage>
</organism>
<comment type="cofactor">
    <cofactor evidence="1">
        <name>[4Fe-4S] cluster</name>
        <dbReference type="ChEBI" id="CHEBI:49883"/>
    </cofactor>
</comment>
<dbReference type="GO" id="GO:0016491">
    <property type="term" value="F:oxidoreductase activity"/>
    <property type="evidence" value="ECO:0007669"/>
    <property type="project" value="UniProtKB-KW"/>
</dbReference>
<keyword evidence="3" id="KW-0949">S-adenosyl-L-methionine</keyword>
<dbReference type="SFLD" id="SFLDG01386">
    <property type="entry name" value="main_SPASM_domain-containing"/>
    <property type="match status" value="1"/>
</dbReference>
<keyword evidence="6" id="KW-0408">Iron</keyword>
<proteinExistence type="predicted"/>
<evidence type="ECO:0000256" key="6">
    <source>
        <dbReference type="ARBA" id="ARBA00023004"/>
    </source>
</evidence>
<evidence type="ECO:0000256" key="7">
    <source>
        <dbReference type="ARBA" id="ARBA00023014"/>
    </source>
</evidence>
<dbReference type="Pfam" id="PF13186">
    <property type="entry name" value="SPASM"/>
    <property type="match status" value="1"/>
</dbReference>
<sequence>MLISGQLDALVVPDDIVVFRAANGDRFALNPTLAAWGRLTPRQDEILCALARRDLAFFHPDDFGLALEKDLAQLVVNFLAYLPGHEPQRSEHVVELRIVYYAITDGCNLRCPYCYASSEKALPGELSHEESLRLVEQAAELGAGTMVFTGGEPMMRRDLFDVVRHARSLGMRTNIITNGTLIRNAKTAETMSELFDMVTVSMDGATAEQHEKTRGRGTFAKTSTGLRLLNDAGVVPMINHVVTNDNVQYLEDFADFAGQFKLQRVRMMQHSDLGRGQGDDLSFGWGEYMKIHDFAWTHPKAKNMLPDHVTPEKPCNVRANCGMGSNEIYVNSLGAVYPCKLVTSPKDLAGNVKASSLREIFNGELFAEFQNSTIFGGTVHTDCERCYIKGACGGGCRAYHLAQSGDLRKNSRQLCRILRHQKISSIWHSLGASGDTLVGDSEAFQPRLARNGEVHPVYEDWRTELAATPPASPQTPSRRLLNIVEAR</sequence>
<keyword evidence="5" id="KW-0560">Oxidoreductase</keyword>
<comment type="caution">
    <text evidence="9">The sequence shown here is derived from an EMBL/GenBank/DDBJ whole genome shotgun (WGS) entry which is preliminary data.</text>
</comment>
<name>A0A841FWH8_9ACTN</name>
<evidence type="ECO:0000259" key="8">
    <source>
        <dbReference type="PROSITE" id="PS51918"/>
    </source>
</evidence>
<keyword evidence="10" id="KW-1185">Reference proteome</keyword>
<dbReference type="InterPro" id="IPR007197">
    <property type="entry name" value="rSAM"/>
</dbReference>
<evidence type="ECO:0000256" key="2">
    <source>
        <dbReference type="ARBA" id="ARBA00022485"/>
    </source>
</evidence>
<dbReference type="InterPro" id="IPR054666">
    <property type="entry name" value="Sacti_mat_StsB"/>
</dbReference>
<keyword evidence="7" id="KW-0411">Iron-sulfur</keyword>